<evidence type="ECO:0000256" key="1">
    <source>
        <dbReference type="SAM" id="MobiDB-lite"/>
    </source>
</evidence>
<feature type="region of interest" description="Disordered" evidence="1">
    <location>
        <begin position="59"/>
        <end position="80"/>
    </location>
</feature>
<dbReference type="InterPro" id="IPR011993">
    <property type="entry name" value="PH-like_dom_sf"/>
</dbReference>
<dbReference type="OrthoDB" id="10532234at2759"/>
<feature type="compositionally biased region" description="Gly residues" evidence="1">
    <location>
        <begin position="411"/>
        <end position="428"/>
    </location>
</feature>
<feature type="compositionally biased region" description="Low complexity" evidence="1">
    <location>
        <begin position="231"/>
        <end position="248"/>
    </location>
</feature>
<dbReference type="Gene3D" id="2.30.29.30">
    <property type="entry name" value="Pleckstrin-homology domain (PH domain)/Phosphotyrosine-binding domain (PTB)"/>
    <property type="match status" value="1"/>
</dbReference>
<accession>D7FJU8</accession>
<evidence type="ECO:0000313" key="4">
    <source>
        <dbReference type="Proteomes" id="UP000002630"/>
    </source>
</evidence>
<proteinExistence type="predicted"/>
<sequence length="1343" mass="137032">MPAADGNKKSLSSLVPSAATPGRGLTAAALAMAAGAPGGGGGAAGGGAGAAAAVEEKYENLTDGQKEELQEEAAATTSGAVAAADGGVEFTEQDAKLQQVADALQKVGKKPGAAVAGAAAAAAAEAGTSSRGSPKAAAGGSAATVAMAGEGGEGVGGSSPTRTVQTTGWGENDSQNGPGSVKNRLGVFSSSGDVVATAPGSGAEGVDAGAPTAEAFPADQGFGADKKSAVGTEAAAATGTATGSTTGAVQEGGRRVQTGGWGEKGDRTGPGSIKERLGAFLSRGSKNRSSQGREAGGGGGGVAGDGASSSVSRPPARGSVHDSVPDVPSVVEKSGAGTAAGAEGHANSGKKGPGSIKTRLEAFTSSGTFSSGGGSSSSSGSREGAEAGAGDGTSGKRSPGSIKNRLDAFTSGGGSSGSGEGEEAGAGAGASHRRGSGTGSVHDLVPDVPSVGERRGSGDHGRIGANLGWGEGANQTGPGSVKERLGVFSSGGGGGSGEEGPVTTEQRTPPTGAGVAAKETGAGPRHTFAPAAGQGARRRPPPRTREARGLATGFPLRLEGDRTAGGDRGGLSRAASTPCTGPRRRRRKARRRRPAAAVVGGAAATCTGRWESWRRPRAPAQNEESAARGAAAAAGEKARTEARPVPSKTASAPSGAEAAEEALPRGAVRRRTRQAIGSGAVSRSDSGGGTGSTPSPPKRKSSMTREEAVAALAEAEAEADREEEEWALKVKDLEKERRKARDERQKLAVETAEAAGLPPPPRPSSGKWKSAKSALGVAGGDAAAAADQDGTEAGSPASRPGGLVDVRARALRLEEDAKKRAGDAKKELPSAVRPLSRSASGGVSSSGSAVPPLSRSASGGVSAAGGGTGRKPRKRSMRKSGFPLGSFDSTGSATSKDEDGGGEGEDTTSITWPKPGLAFVAAYEDADGGMEAKKPIEGWDPAEGMVPWRSPERAPEYGGTGDDSDPKKPDTYIRSASFGGNPMEARNSPWGSRDQKPSMYRNYSLNETGAQEEADVSWTANAKDGGADDAINHPKKGKGDIILESMLFKDDAKEIGIVELKVMNLNTSEDKREKPTRRAPTWNQYYFRLKEETLTKSPPRRSSFPGNANQQAEDMKLTSATITSYTNTKNCFCVRTDDVSWFLLARSLDDMKRWMTAINLRARHIFQREHGVHDDYMGQGRRGRFFYRMVEGSVPQWILTHPMTKAPRTGDGLFPGEVVEVTQVLSSEDVTFLRLANDRGWTFARSPADGSVLFEDLAGGVAEDTEEYTFPPGASGMVPILHGPGLRTQATGVMVRPGERVRASERFTPLDNSSVVFVKLQDGRGWMPLKSQHGGPSTILQGW</sequence>
<dbReference type="SMART" id="SM00233">
    <property type="entry name" value="PH"/>
    <property type="match status" value="1"/>
</dbReference>
<keyword evidence="4" id="KW-1185">Reference proteome</keyword>
<feature type="compositionally biased region" description="Low complexity" evidence="1">
    <location>
        <begin position="325"/>
        <end position="346"/>
    </location>
</feature>
<reference evidence="3 4" key="1">
    <citation type="journal article" date="2010" name="Nature">
        <title>The Ectocarpus genome and the independent evolution of multicellularity in brown algae.</title>
        <authorList>
            <person name="Cock J.M."/>
            <person name="Sterck L."/>
            <person name="Rouze P."/>
            <person name="Scornet D."/>
            <person name="Allen A.E."/>
            <person name="Amoutzias G."/>
            <person name="Anthouard V."/>
            <person name="Artiguenave F."/>
            <person name="Aury J.M."/>
            <person name="Badger J.H."/>
            <person name="Beszteri B."/>
            <person name="Billiau K."/>
            <person name="Bonnet E."/>
            <person name="Bothwell J.H."/>
            <person name="Bowler C."/>
            <person name="Boyen C."/>
            <person name="Brownlee C."/>
            <person name="Carrano C.J."/>
            <person name="Charrier B."/>
            <person name="Cho G.Y."/>
            <person name="Coelho S.M."/>
            <person name="Collen J."/>
            <person name="Corre E."/>
            <person name="Da Silva C."/>
            <person name="Delage L."/>
            <person name="Delaroque N."/>
            <person name="Dittami S.M."/>
            <person name="Doulbeau S."/>
            <person name="Elias M."/>
            <person name="Farnham G."/>
            <person name="Gachon C.M."/>
            <person name="Gschloessl B."/>
            <person name="Heesch S."/>
            <person name="Jabbari K."/>
            <person name="Jubin C."/>
            <person name="Kawai H."/>
            <person name="Kimura K."/>
            <person name="Kloareg B."/>
            <person name="Kupper F.C."/>
            <person name="Lang D."/>
            <person name="Le Bail A."/>
            <person name="Leblanc C."/>
            <person name="Lerouge P."/>
            <person name="Lohr M."/>
            <person name="Lopez P.J."/>
            <person name="Martens C."/>
            <person name="Maumus F."/>
            <person name="Michel G."/>
            <person name="Miranda-Saavedra D."/>
            <person name="Morales J."/>
            <person name="Moreau H."/>
            <person name="Motomura T."/>
            <person name="Nagasato C."/>
            <person name="Napoli C.A."/>
            <person name="Nelson D.R."/>
            <person name="Nyvall-Collen P."/>
            <person name="Peters A.F."/>
            <person name="Pommier C."/>
            <person name="Potin P."/>
            <person name="Poulain J."/>
            <person name="Quesneville H."/>
            <person name="Read B."/>
            <person name="Rensing S.A."/>
            <person name="Ritter A."/>
            <person name="Rousvoal S."/>
            <person name="Samanta M."/>
            <person name="Samson G."/>
            <person name="Schroeder D.C."/>
            <person name="Segurens B."/>
            <person name="Strittmatter M."/>
            <person name="Tonon T."/>
            <person name="Tregear J.W."/>
            <person name="Valentin K."/>
            <person name="von Dassow P."/>
            <person name="Yamagishi T."/>
            <person name="Van de Peer Y."/>
            <person name="Wincker P."/>
        </authorList>
    </citation>
    <scope>NUCLEOTIDE SEQUENCE [LARGE SCALE GENOMIC DNA]</scope>
    <source>
        <strain evidence="4">Ec32 / CCAP1310/4</strain>
    </source>
</reference>
<dbReference type="EMBL" id="FN647986">
    <property type="protein sequence ID" value="CBJ29196.1"/>
    <property type="molecule type" value="Genomic_DNA"/>
</dbReference>
<evidence type="ECO:0000259" key="2">
    <source>
        <dbReference type="PROSITE" id="PS50003"/>
    </source>
</evidence>
<evidence type="ECO:0000313" key="3">
    <source>
        <dbReference type="EMBL" id="CBJ29196.1"/>
    </source>
</evidence>
<feature type="compositionally biased region" description="Low complexity" evidence="1">
    <location>
        <begin position="834"/>
        <end position="861"/>
    </location>
</feature>
<feature type="compositionally biased region" description="Acidic residues" evidence="1">
    <location>
        <begin position="715"/>
        <end position="725"/>
    </location>
</feature>
<dbReference type="EMBL" id="FN649729">
    <property type="protein sequence ID" value="CBJ29196.1"/>
    <property type="molecule type" value="Genomic_DNA"/>
</dbReference>
<feature type="compositionally biased region" description="Low complexity" evidence="1">
    <location>
        <begin position="623"/>
        <end position="635"/>
    </location>
</feature>
<feature type="compositionally biased region" description="Basic and acidic residues" evidence="1">
    <location>
        <begin position="59"/>
        <end position="68"/>
    </location>
</feature>
<feature type="compositionally biased region" description="Low complexity" evidence="1">
    <location>
        <begin position="595"/>
        <end position="609"/>
    </location>
</feature>
<feature type="region of interest" description="Disordered" evidence="1">
    <location>
        <begin position="931"/>
        <end position="996"/>
    </location>
</feature>
<feature type="compositionally biased region" description="Polar residues" evidence="1">
    <location>
        <begin position="158"/>
        <end position="178"/>
    </location>
</feature>
<dbReference type="Proteomes" id="UP000002630">
    <property type="component" value="Linkage Group LG04"/>
</dbReference>
<feature type="region of interest" description="Disordered" evidence="1">
    <location>
        <begin position="148"/>
        <end position="916"/>
    </location>
</feature>
<protein>
    <recommendedName>
        <fullName evidence="2">PH domain-containing protein</fullName>
    </recommendedName>
</protein>
<feature type="compositionally biased region" description="Basic and acidic residues" evidence="1">
    <location>
        <begin position="806"/>
        <end position="828"/>
    </location>
</feature>
<feature type="compositionally biased region" description="Basic and acidic residues" evidence="1">
    <location>
        <begin position="726"/>
        <end position="747"/>
    </location>
</feature>
<dbReference type="Pfam" id="PF00169">
    <property type="entry name" value="PH"/>
    <property type="match status" value="1"/>
</dbReference>
<feature type="compositionally biased region" description="Low complexity" evidence="1">
    <location>
        <begin position="376"/>
        <end position="386"/>
    </location>
</feature>
<dbReference type="SUPFAM" id="SSF50729">
    <property type="entry name" value="PH domain-like"/>
    <property type="match status" value="1"/>
</dbReference>
<name>D7FJU8_ECTSI</name>
<feature type="domain" description="PH" evidence="2">
    <location>
        <begin position="1051"/>
        <end position="1163"/>
    </location>
</feature>
<feature type="compositionally biased region" description="Gly residues" evidence="1">
    <location>
        <begin position="489"/>
        <end position="498"/>
    </location>
</feature>
<feature type="compositionally biased region" description="Gly residues" evidence="1">
    <location>
        <begin position="294"/>
        <end position="304"/>
    </location>
</feature>
<dbReference type="PROSITE" id="PS50003">
    <property type="entry name" value="PH_DOMAIN"/>
    <property type="match status" value="1"/>
</dbReference>
<dbReference type="InterPro" id="IPR001849">
    <property type="entry name" value="PH_domain"/>
</dbReference>
<organism evidence="3 4">
    <name type="scientific">Ectocarpus siliculosus</name>
    <name type="common">Brown alga</name>
    <name type="synonym">Conferva siliculosa</name>
    <dbReference type="NCBI Taxonomy" id="2880"/>
    <lineage>
        <taxon>Eukaryota</taxon>
        <taxon>Sar</taxon>
        <taxon>Stramenopiles</taxon>
        <taxon>Ochrophyta</taxon>
        <taxon>PX clade</taxon>
        <taxon>Phaeophyceae</taxon>
        <taxon>Ectocarpales</taxon>
        <taxon>Ectocarpaceae</taxon>
        <taxon>Ectocarpus</taxon>
    </lineage>
</organism>
<feature type="compositionally biased region" description="Basic residues" evidence="1">
    <location>
        <begin position="582"/>
        <end position="594"/>
    </location>
</feature>
<dbReference type="InParanoid" id="D7FJU8"/>
<feature type="compositionally biased region" description="Basic and acidic residues" evidence="1">
    <location>
        <begin position="452"/>
        <end position="462"/>
    </location>
</feature>
<gene>
    <name evidence="3" type="ORF">Esi_0138_0007</name>
</gene>
<feature type="compositionally biased region" description="Basic and acidic residues" evidence="1">
    <location>
        <begin position="263"/>
        <end position="277"/>
    </location>
</feature>
<feature type="compositionally biased region" description="Low complexity" evidence="1">
    <location>
        <begin position="774"/>
        <end position="794"/>
    </location>
</feature>